<evidence type="ECO:0000256" key="1">
    <source>
        <dbReference type="SAM" id="SignalP"/>
    </source>
</evidence>
<accession>A0ABR7YNV5</accession>
<dbReference type="InterPro" id="IPR002909">
    <property type="entry name" value="IPT_dom"/>
</dbReference>
<dbReference type="Gene3D" id="2.60.40.10">
    <property type="entry name" value="Immunoglobulins"/>
    <property type="match status" value="1"/>
</dbReference>
<protein>
    <submittedName>
        <fullName evidence="3">IPT/TIG domain-containing protein</fullName>
    </submittedName>
</protein>
<dbReference type="RefSeq" id="WP_190993886.1">
    <property type="nucleotide sequence ID" value="NZ_JACOIK010000005.1"/>
</dbReference>
<dbReference type="EMBL" id="JACOIK010000005">
    <property type="protein sequence ID" value="MBD1432901.1"/>
    <property type="molecule type" value="Genomic_DNA"/>
</dbReference>
<dbReference type="CDD" id="cd15482">
    <property type="entry name" value="Sialidase_non-viral"/>
    <property type="match status" value="1"/>
</dbReference>
<dbReference type="InterPro" id="IPR014756">
    <property type="entry name" value="Ig_E-set"/>
</dbReference>
<keyword evidence="1" id="KW-0732">Signal</keyword>
<dbReference type="InterPro" id="IPR013783">
    <property type="entry name" value="Ig-like_fold"/>
</dbReference>
<sequence>MKTILLNLLCMFVLLDVTSCAKKTDEPDTNGEGNALSVNLILPNVAASGSTVQIQGNGFGSNPEGIQVKFGEVMGEVLDLSDGVISVKVPELAEGAKINVSVLVGGQTSNIKSFRVRKIGELVLAEKDTLEWTENKSPNIAVIKAGIPAYDEQVVKYIRNGRQLLEVELSEPVIVAVADRELPWGFFNFPGIRRSLSGQQISVSWSMSHDNAESYGQAVSGNSAVSSDEGATWTRVERAPTGGGILLSNGDRITVSTPAAIPIGDLDLPPVLATFQDGSNYDRLFRIYEYDKLPLQVQGTYQHRIKSGTTAWVAERGTLVHPNLARYSDGNLFPVVWWGDMHELSDGIYRGTYPTYETKPGGGIDASGVTFYKSTDLGLTWIKQGNIPYQPDLMLDPNGNKRKAFGWTEPAFAALKNGTFLSVLRTQDGFGESPMYVSTSTNKGVSWTKPKVFTGAGVLPKLLELDNEVVALASGRPGVQLRFMLNNNADDWSEPFEMLPWVPNETFSCGYTGFLKVDDNSFLIVYSDFWHRTPEGERRKAIKVRKVTVKRL</sequence>
<evidence type="ECO:0000313" key="3">
    <source>
        <dbReference type="EMBL" id="MBD1432901.1"/>
    </source>
</evidence>
<reference evidence="3 4" key="1">
    <citation type="submission" date="2020-08" db="EMBL/GenBank/DDBJ databases">
        <title>Sphingobacterium sp. DN00404 isolated from aquaculture water.</title>
        <authorList>
            <person name="Zhang M."/>
        </authorList>
    </citation>
    <scope>NUCLEOTIDE SEQUENCE [LARGE SCALE GENOMIC DNA]</scope>
    <source>
        <strain evidence="3 4">DN00404</strain>
    </source>
</reference>
<keyword evidence="4" id="KW-1185">Reference proteome</keyword>
<dbReference type="SUPFAM" id="SSF50939">
    <property type="entry name" value="Sialidases"/>
    <property type="match status" value="1"/>
</dbReference>
<feature type="chain" id="PRO_5047524286" evidence="1">
    <location>
        <begin position="22"/>
        <end position="552"/>
    </location>
</feature>
<dbReference type="SUPFAM" id="SSF81296">
    <property type="entry name" value="E set domains"/>
    <property type="match status" value="1"/>
</dbReference>
<name>A0ABR7YNV5_9SPHI</name>
<proteinExistence type="predicted"/>
<organism evidence="3 4">
    <name type="scientific">Sphingobacterium micropteri</name>
    <dbReference type="NCBI Taxonomy" id="2763501"/>
    <lineage>
        <taxon>Bacteria</taxon>
        <taxon>Pseudomonadati</taxon>
        <taxon>Bacteroidota</taxon>
        <taxon>Sphingobacteriia</taxon>
        <taxon>Sphingobacteriales</taxon>
        <taxon>Sphingobacteriaceae</taxon>
        <taxon>Sphingobacterium</taxon>
    </lineage>
</organism>
<dbReference type="Proteomes" id="UP000602759">
    <property type="component" value="Unassembled WGS sequence"/>
</dbReference>
<dbReference type="Gene3D" id="2.120.10.10">
    <property type="match status" value="1"/>
</dbReference>
<feature type="domain" description="IPT/TIG" evidence="2">
    <location>
        <begin position="38"/>
        <end position="114"/>
    </location>
</feature>
<dbReference type="Pfam" id="PF01833">
    <property type="entry name" value="TIG"/>
    <property type="match status" value="1"/>
</dbReference>
<evidence type="ECO:0000259" key="2">
    <source>
        <dbReference type="Pfam" id="PF01833"/>
    </source>
</evidence>
<dbReference type="InterPro" id="IPR036278">
    <property type="entry name" value="Sialidase_sf"/>
</dbReference>
<feature type="signal peptide" evidence="1">
    <location>
        <begin position="1"/>
        <end position="21"/>
    </location>
</feature>
<comment type="caution">
    <text evidence="3">The sequence shown here is derived from an EMBL/GenBank/DDBJ whole genome shotgun (WGS) entry which is preliminary data.</text>
</comment>
<gene>
    <name evidence="3" type="ORF">H8B06_08700</name>
</gene>
<evidence type="ECO:0000313" key="4">
    <source>
        <dbReference type="Proteomes" id="UP000602759"/>
    </source>
</evidence>